<dbReference type="GO" id="GO:0019464">
    <property type="term" value="P:glycine decarboxylation via glycine cleavage system"/>
    <property type="evidence" value="ECO:0007669"/>
    <property type="project" value="UniProtKB-UniRule"/>
</dbReference>
<dbReference type="GO" id="GO:0005960">
    <property type="term" value="C:glycine cleavage complex"/>
    <property type="evidence" value="ECO:0007669"/>
    <property type="project" value="InterPro"/>
</dbReference>
<protein>
    <recommendedName>
        <fullName evidence="3">Glycine cleavage system H protein</fullName>
    </recommendedName>
    <alternativeName>
        <fullName evidence="3">Octanoyl/lipoyl carrier protein</fullName>
    </alternativeName>
</protein>
<evidence type="ECO:0000256" key="1">
    <source>
        <dbReference type="ARBA" id="ARBA00009249"/>
    </source>
</evidence>
<dbReference type="EMBL" id="CP130318">
    <property type="protein sequence ID" value="WNQ10337.1"/>
    <property type="molecule type" value="Genomic_DNA"/>
</dbReference>
<comment type="function">
    <text evidence="3">Is also involved in protein lipoylation via its role as an octanoyl/lipoyl carrier protein intermediate.</text>
</comment>
<comment type="cofactor">
    <cofactor evidence="3">
        <name>(R)-lipoate</name>
        <dbReference type="ChEBI" id="CHEBI:83088"/>
    </cofactor>
    <text evidence="3">Binds 1 lipoyl cofactor covalently.</text>
</comment>
<dbReference type="Pfam" id="PF01597">
    <property type="entry name" value="GCV_H"/>
    <property type="match status" value="1"/>
</dbReference>
<evidence type="ECO:0000259" key="5">
    <source>
        <dbReference type="PROSITE" id="PS50968"/>
    </source>
</evidence>
<sequence>MNQGEEIRYSEEHTWVRQEGKRVRLGMTDFAQNELGDIVFVELPETGDALKAGEPFGSVESIKSVTELYSPVSGKVVETNRALLELPGQVNLTPYASWMVVVELADPSELDKLWSKAKYEETFGTEEQ</sequence>
<dbReference type="PROSITE" id="PS50968">
    <property type="entry name" value="BIOTINYL_LIPOYL"/>
    <property type="match status" value="1"/>
</dbReference>
<evidence type="ECO:0000256" key="4">
    <source>
        <dbReference type="PIRSR" id="PIRSR617453-50"/>
    </source>
</evidence>
<dbReference type="PROSITE" id="PS00189">
    <property type="entry name" value="LIPOYL"/>
    <property type="match status" value="1"/>
</dbReference>
<dbReference type="GO" id="GO:0005829">
    <property type="term" value="C:cytosol"/>
    <property type="evidence" value="ECO:0007669"/>
    <property type="project" value="TreeGrafter"/>
</dbReference>
<evidence type="ECO:0000256" key="3">
    <source>
        <dbReference type="HAMAP-Rule" id="MF_00272"/>
    </source>
</evidence>
<accession>A0AA96LEU2</accession>
<evidence type="ECO:0000313" key="7">
    <source>
        <dbReference type="Proteomes" id="UP001305702"/>
    </source>
</evidence>
<dbReference type="GO" id="GO:0009249">
    <property type="term" value="P:protein lipoylation"/>
    <property type="evidence" value="ECO:0007669"/>
    <property type="project" value="UniProtKB-UniRule"/>
</dbReference>
<dbReference type="Gene3D" id="2.40.50.100">
    <property type="match status" value="1"/>
</dbReference>
<dbReference type="Proteomes" id="UP001305702">
    <property type="component" value="Chromosome"/>
</dbReference>
<dbReference type="InterPro" id="IPR002930">
    <property type="entry name" value="GCV_H"/>
</dbReference>
<dbReference type="AlphaFoldDB" id="A0AA96LEU2"/>
<evidence type="ECO:0000313" key="6">
    <source>
        <dbReference type="EMBL" id="WNQ10337.1"/>
    </source>
</evidence>
<dbReference type="CDD" id="cd06848">
    <property type="entry name" value="GCS_H"/>
    <property type="match status" value="1"/>
</dbReference>
<reference evidence="6 7" key="1">
    <citation type="submission" date="2022-02" db="EMBL/GenBank/DDBJ databases">
        <title>Paenibacillus sp. MBLB1776 Whole Genome Shotgun Sequencing.</title>
        <authorList>
            <person name="Hwang C.Y."/>
            <person name="Cho E.-S."/>
            <person name="Seo M.-J."/>
        </authorList>
    </citation>
    <scope>NUCLEOTIDE SEQUENCE [LARGE SCALE GENOMIC DNA]</scope>
    <source>
        <strain evidence="6 7">MBLB1776</strain>
    </source>
</reference>
<evidence type="ECO:0000256" key="2">
    <source>
        <dbReference type="ARBA" id="ARBA00022823"/>
    </source>
</evidence>
<feature type="modified residue" description="N6-lipoyllysine" evidence="3 4">
    <location>
        <position position="63"/>
    </location>
</feature>
<dbReference type="InterPro" id="IPR033753">
    <property type="entry name" value="GCV_H/Fam206"/>
</dbReference>
<dbReference type="PANTHER" id="PTHR11715">
    <property type="entry name" value="GLYCINE CLEAVAGE SYSTEM H PROTEIN"/>
    <property type="match status" value="1"/>
</dbReference>
<dbReference type="RefSeq" id="WP_315604111.1">
    <property type="nucleotide sequence ID" value="NZ_CP130318.1"/>
</dbReference>
<dbReference type="InterPro" id="IPR011053">
    <property type="entry name" value="Single_hybrid_motif"/>
</dbReference>
<dbReference type="PANTHER" id="PTHR11715:SF3">
    <property type="entry name" value="GLYCINE CLEAVAGE SYSTEM H PROTEIN-RELATED"/>
    <property type="match status" value="1"/>
</dbReference>
<dbReference type="InterPro" id="IPR017453">
    <property type="entry name" value="GCV_H_sub"/>
</dbReference>
<name>A0AA96LEU2_9BACL</name>
<dbReference type="InterPro" id="IPR003016">
    <property type="entry name" value="2-oxoA_DH_lipoyl-BS"/>
</dbReference>
<dbReference type="NCBIfam" id="NF002270">
    <property type="entry name" value="PRK01202.1"/>
    <property type="match status" value="1"/>
</dbReference>
<comment type="similarity">
    <text evidence="1 3">Belongs to the GcvH family.</text>
</comment>
<comment type="subunit">
    <text evidence="3">The glycine cleavage system is composed of four proteins: P, T, L and H.</text>
</comment>
<proteinExistence type="inferred from homology"/>
<dbReference type="NCBIfam" id="TIGR00527">
    <property type="entry name" value="gcvH"/>
    <property type="match status" value="1"/>
</dbReference>
<dbReference type="InterPro" id="IPR000089">
    <property type="entry name" value="Biotin_lipoyl"/>
</dbReference>
<dbReference type="SUPFAM" id="SSF51230">
    <property type="entry name" value="Single hybrid motif"/>
    <property type="match status" value="1"/>
</dbReference>
<keyword evidence="7" id="KW-1185">Reference proteome</keyword>
<feature type="domain" description="Lipoyl-binding" evidence="5">
    <location>
        <begin position="22"/>
        <end position="103"/>
    </location>
</feature>
<dbReference type="KEGG" id="paun:MJA45_22360"/>
<keyword evidence="2 3" id="KW-0450">Lipoyl</keyword>
<gene>
    <name evidence="3 6" type="primary">gcvH</name>
    <name evidence="6" type="ORF">MJA45_22360</name>
</gene>
<comment type="function">
    <text evidence="3">The glycine cleavage system catalyzes the degradation of glycine. The H protein shuttles the methylamine group of glycine from the P protein to the T protein.</text>
</comment>
<dbReference type="HAMAP" id="MF_00272">
    <property type="entry name" value="GcvH"/>
    <property type="match status" value="1"/>
</dbReference>
<organism evidence="6 7">
    <name type="scientific">Paenibacillus aurantius</name>
    <dbReference type="NCBI Taxonomy" id="2918900"/>
    <lineage>
        <taxon>Bacteria</taxon>
        <taxon>Bacillati</taxon>
        <taxon>Bacillota</taxon>
        <taxon>Bacilli</taxon>
        <taxon>Bacillales</taxon>
        <taxon>Paenibacillaceae</taxon>
        <taxon>Paenibacillus</taxon>
    </lineage>
</organism>